<protein>
    <submittedName>
        <fullName evidence="2">Uncharacterized protein</fullName>
    </submittedName>
</protein>
<dbReference type="Proteomes" id="UP001596052">
    <property type="component" value="Unassembled WGS sequence"/>
</dbReference>
<keyword evidence="1" id="KW-0732">Signal</keyword>
<comment type="caution">
    <text evidence="2">The sequence shown here is derived from an EMBL/GenBank/DDBJ whole genome shotgun (WGS) entry which is preliminary data.</text>
</comment>
<dbReference type="RefSeq" id="WP_377167566.1">
    <property type="nucleotide sequence ID" value="NZ_JBHSMQ010000004.1"/>
</dbReference>
<proteinExistence type="predicted"/>
<reference evidence="3" key="1">
    <citation type="journal article" date="2019" name="Int. J. Syst. Evol. Microbiol.">
        <title>The Global Catalogue of Microorganisms (GCM) 10K type strain sequencing project: providing services to taxonomists for standard genome sequencing and annotation.</title>
        <authorList>
            <consortium name="The Broad Institute Genomics Platform"/>
            <consortium name="The Broad Institute Genome Sequencing Center for Infectious Disease"/>
            <person name="Wu L."/>
            <person name="Ma J."/>
        </authorList>
    </citation>
    <scope>NUCLEOTIDE SEQUENCE [LARGE SCALE GENOMIC DNA]</scope>
    <source>
        <strain evidence="3">CGMCC 4.1469</strain>
    </source>
</reference>
<dbReference type="EMBL" id="JBHSMQ010000004">
    <property type="protein sequence ID" value="MFC5455932.1"/>
    <property type="molecule type" value="Genomic_DNA"/>
</dbReference>
<evidence type="ECO:0000256" key="1">
    <source>
        <dbReference type="SAM" id="SignalP"/>
    </source>
</evidence>
<sequence>MKPLPRKNMHRMLLLITAANALTHCSSSGTYLSKPMSMSDLRTINPRGYLDALTPNDRETTAMEMGRLEMQSRKIERDKFHR</sequence>
<feature type="signal peptide" evidence="1">
    <location>
        <begin position="1"/>
        <end position="21"/>
    </location>
</feature>
<feature type="chain" id="PRO_5046321189" evidence="1">
    <location>
        <begin position="22"/>
        <end position="82"/>
    </location>
</feature>
<organism evidence="2 3">
    <name type="scientific">Prosthecobacter fluviatilis</name>
    <dbReference type="NCBI Taxonomy" id="445931"/>
    <lineage>
        <taxon>Bacteria</taxon>
        <taxon>Pseudomonadati</taxon>
        <taxon>Verrucomicrobiota</taxon>
        <taxon>Verrucomicrobiia</taxon>
        <taxon>Verrucomicrobiales</taxon>
        <taxon>Verrucomicrobiaceae</taxon>
        <taxon>Prosthecobacter</taxon>
    </lineage>
</organism>
<evidence type="ECO:0000313" key="2">
    <source>
        <dbReference type="EMBL" id="MFC5455932.1"/>
    </source>
</evidence>
<gene>
    <name evidence="2" type="ORF">ACFQDI_13790</name>
</gene>
<accession>A0ABW0KTN9</accession>
<keyword evidence="3" id="KW-1185">Reference proteome</keyword>
<name>A0ABW0KTN9_9BACT</name>
<evidence type="ECO:0000313" key="3">
    <source>
        <dbReference type="Proteomes" id="UP001596052"/>
    </source>
</evidence>